<dbReference type="InterPro" id="IPR046373">
    <property type="entry name" value="Acyl-CoA_Oxase/DH_mid-dom_sf"/>
</dbReference>
<name>A0A1W7D1W4_9ACTN</name>
<dbReference type="SUPFAM" id="SSF56645">
    <property type="entry name" value="Acyl-CoA dehydrogenase NM domain-like"/>
    <property type="match status" value="1"/>
</dbReference>
<dbReference type="InterPro" id="IPR013107">
    <property type="entry name" value="Acyl-CoA_DH_C"/>
</dbReference>
<dbReference type="KEGG" id="smao:CAG99_21625"/>
<keyword evidence="6" id="KW-1185">Reference proteome</keyword>
<comment type="similarity">
    <text evidence="2">Belongs to the HpaH/HsaA monooxygenase family.</text>
</comment>
<reference evidence="5 6" key="1">
    <citation type="submission" date="2017-05" db="EMBL/GenBank/DDBJ databases">
        <title>Complete genome sequence of Streptomyces sp. SCSIO 03032 revealed the diverse biosynthetic pathways for its bioactive secondary metabolites.</title>
        <authorList>
            <person name="Ma L."/>
            <person name="Zhu Y."/>
            <person name="Zhang W."/>
            <person name="Zhang G."/>
            <person name="Tian X."/>
            <person name="Zhang S."/>
            <person name="Zhang C."/>
        </authorList>
    </citation>
    <scope>NUCLEOTIDE SEQUENCE [LARGE SCALE GENOMIC DNA]</scope>
    <source>
        <strain evidence="5 6">SCSIO 03032</strain>
    </source>
</reference>
<dbReference type="InterPro" id="IPR013786">
    <property type="entry name" value="AcylCoA_DH/ox_N"/>
</dbReference>
<dbReference type="InterPro" id="IPR037069">
    <property type="entry name" value="AcylCoA_DH/ox_N_sf"/>
</dbReference>
<feature type="domain" description="Acyl-CoA dehydrogenase/oxidase N-terminal" evidence="3">
    <location>
        <begin position="13"/>
        <end position="88"/>
    </location>
</feature>
<organism evidence="5 6">
    <name type="scientific">Streptomyces marincola</name>
    <dbReference type="NCBI Taxonomy" id="2878388"/>
    <lineage>
        <taxon>Bacteria</taxon>
        <taxon>Bacillati</taxon>
        <taxon>Actinomycetota</taxon>
        <taxon>Actinomycetes</taxon>
        <taxon>Kitasatosporales</taxon>
        <taxon>Streptomycetaceae</taxon>
        <taxon>Streptomyces</taxon>
    </lineage>
</organism>
<dbReference type="PANTHER" id="PTHR48083">
    <property type="entry name" value="MEDIUM-CHAIN SPECIFIC ACYL-COA DEHYDROGENASE, MITOCHONDRIAL-RELATED"/>
    <property type="match status" value="1"/>
</dbReference>
<dbReference type="InterPro" id="IPR050741">
    <property type="entry name" value="Acyl-CoA_dehydrogenase"/>
</dbReference>
<protein>
    <submittedName>
        <fullName evidence="5">Acyl-CoA dehydrogenase</fullName>
    </submittedName>
</protein>
<keyword evidence="1" id="KW-0560">Oxidoreductase</keyword>
<dbReference type="Pfam" id="PF02771">
    <property type="entry name" value="Acyl-CoA_dh_N"/>
    <property type="match status" value="1"/>
</dbReference>
<dbReference type="Pfam" id="PF08028">
    <property type="entry name" value="Acyl-CoA_dh_2"/>
    <property type="match status" value="1"/>
</dbReference>
<evidence type="ECO:0000259" key="3">
    <source>
        <dbReference type="Pfam" id="PF02771"/>
    </source>
</evidence>
<accession>A0A1W7D1W4</accession>
<dbReference type="AlphaFoldDB" id="A0A1W7D1W4"/>
<dbReference type="RefSeq" id="WP_086160918.1">
    <property type="nucleotide sequence ID" value="NZ_CP021121.1"/>
</dbReference>
<dbReference type="GO" id="GO:0003995">
    <property type="term" value="F:acyl-CoA dehydrogenase activity"/>
    <property type="evidence" value="ECO:0007669"/>
    <property type="project" value="TreeGrafter"/>
</dbReference>
<evidence type="ECO:0000256" key="2">
    <source>
        <dbReference type="ARBA" id="ARBA00049661"/>
    </source>
</evidence>
<dbReference type="SUPFAM" id="SSF47203">
    <property type="entry name" value="Acyl-CoA dehydrogenase C-terminal domain-like"/>
    <property type="match status" value="1"/>
</dbReference>
<dbReference type="GO" id="GO:0005737">
    <property type="term" value="C:cytoplasm"/>
    <property type="evidence" value="ECO:0007669"/>
    <property type="project" value="TreeGrafter"/>
</dbReference>
<evidence type="ECO:0000256" key="1">
    <source>
        <dbReference type="ARBA" id="ARBA00023002"/>
    </source>
</evidence>
<evidence type="ECO:0000313" key="6">
    <source>
        <dbReference type="Proteomes" id="UP000194218"/>
    </source>
</evidence>
<feature type="domain" description="Acyl-CoA dehydrogenase C-terminal" evidence="4">
    <location>
        <begin position="236"/>
        <end position="365"/>
    </location>
</feature>
<dbReference type="EMBL" id="CP021121">
    <property type="protein sequence ID" value="ARQ71078.1"/>
    <property type="molecule type" value="Genomic_DNA"/>
</dbReference>
<dbReference type="Gene3D" id="1.10.540.10">
    <property type="entry name" value="Acyl-CoA dehydrogenase/oxidase, N-terminal domain"/>
    <property type="match status" value="1"/>
</dbReference>
<dbReference type="PIRSF" id="PIRSF016578">
    <property type="entry name" value="HsaA"/>
    <property type="match status" value="1"/>
</dbReference>
<dbReference type="OrthoDB" id="3404950at2"/>
<proteinExistence type="inferred from homology"/>
<dbReference type="GO" id="GO:0050660">
    <property type="term" value="F:flavin adenine dinucleotide binding"/>
    <property type="evidence" value="ECO:0007669"/>
    <property type="project" value="InterPro"/>
</dbReference>
<dbReference type="Gene3D" id="2.40.110.10">
    <property type="entry name" value="Butyryl-CoA Dehydrogenase, subunit A, domain 2"/>
    <property type="match status" value="1"/>
</dbReference>
<evidence type="ECO:0000259" key="4">
    <source>
        <dbReference type="Pfam" id="PF08028"/>
    </source>
</evidence>
<dbReference type="GO" id="GO:0016712">
    <property type="term" value="F:oxidoreductase activity, acting on paired donors, with incorporation or reduction of molecular oxygen, reduced flavin or flavoprotein as one donor, and incorporation of one atom of oxygen"/>
    <property type="evidence" value="ECO:0007669"/>
    <property type="project" value="TreeGrafter"/>
</dbReference>
<dbReference type="InterPro" id="IPR036250">
    <property type="entry name" value="AcylCo_DH-like_C"/>
</dbReference>
<gene>
    <name evidence="5" type="ORF">CAG99_21625</name>
</gene>
<dbReference type="InterPro" id="IPR009100">
    <property type="entry name" value="AcylCoA_DH/oxidase_NM_dom_sf"/>
</dbReference>
<dbReference type="GO" id="GO:0033539">
    <property type="term" value="P:fatty acid beta-oxidation using acyl-CoA dehydrogenase"/>
    <property type="evidence" value="ECO:0007669"/>
    <property type="project" value="TreeGrafter"/>
</dbReference>
<dbReference type="Proteomes" id="UP000194218">
    <property type="component" value="Chromosome"/>
</dbReference>
<dbReference type="Gene3D" id="1.20.140.10">
    <property type="entry name" value="Butyryl-CoA Dehydrogenase, subunit A, domain 3"/>
    <property type="match status" value="1"/>
</dbReference>
<sequence>MAEREVESVIEAIRDAVPRLRANGQEAEDKRWLPEENIALLEKAGVFRAATPRRFGGLDLSLPEQADVLREISRGCGSTGWVCMVWMSSAGLATLFPDAAQDEVFAGTSVRISGGFTPSGTLTRTEGGYLLNGTWRFNTGCRGADWNIAAAILQEADGSHSEAVAILPMDQFSIADDWNTSAAAATGSSSTTAKDVFVPEHRVISYESAILNNTPGRTAPVTPGRGYRLFSYIMAVCAGTYVGLAEGALELFRERVPGRGITYTSYEDQSSHPLTQIQVATAHNKIAAARALLDDQTAMLQRHADAGGEPSEEEKAHVRGKTSFAIDLCREAVDILYSAGGASVIQRNVPLQRFFRDARGLALHGLLLTSTNLEVQGRVLLGHDPETPFL</sequence>
<evidence type="ECO:0000313" key="5">
    <source>
        <dbReference type="EMBL" id="ARQ71078.1"/>
    </source>
</evidence>
<dbReference type="PANTHER" id="PTHR48083:SF19">
    <property type="entry name" value="FLAVIN-DEPENDENT MONOOXYGENASE, OXYGENASE SUBUNIT HSAA"/>
    <property type="match status" value="1"/>
</dbReference>